<dbReference type="InterPro" id="IPR014762">
    <property type="entry name" value="DNA_mismatch_repair_CS"/>
</dbReference>
<dbReference type="SMART" id="SM01340">
    <property type="entry name" value="DNA_mis_repair"/>
    <property type="match status" value="1"/>
</dbReference>
<dbReference type="CDD" id="cd16926">
    <property type="entry name" value="HATPase_MutL-MLH-PMS-like"/>
    <property type="match status" value="1"/>
</dbReference>
<dbReference type="CDD" id="cd03484">
    <property type="entry name" value="MutL_Trans_hPMS_2_like"/>
    <property type="match status" value="1"/>
</dbReference>
<dbReference type="PROSITE" id="PS00058">
    <property type="entry name" value="DNA_MISMATCH_REPAIR_1"/>
    <property type="match status" value="1"/>
</dbReference>
<dbReference type="InterPro" id="IPR020568">
    <property type="entry name" value="Ribosomal_Su5_D2-typ_SF"/>
</dbReference>
<dbReference type="Gene3D" id="3.30.1540.20">
    <property type="entry name" value="MutL, C-terminal domain, dimerisation subdomain"/>
    <property type="match status" value="1"/>
</dbReference>
<dbReference type="SMART" id="SM00853">
    <property type="entry name" value="MutL_C"/>
    <property type="match status" value="1"/>
</dbReference>
<feature type="compositionally biased region" description="Low complexity" evidence="4">
    <location>
        <begin position="571"/>
        <end position="583"/>
    </location>
</feature>
<dbReference type="InterPro" id="IPR013507">
    <property type="entry name" value="DNA_mismatch_S5_2-like"/>
</dbReference>
<dbReference type="EMBL" id="CP072756">
    <property type="protein sequence ID" value="QUC20776.1"/>
    <property type="molecule type" value="Genomic_DNA"/>
</dbReference>
<dbReference type="InterPro" id="IPR037198">
    <property type="entry name" value="MutL_C_sf"/>
</dbReference>
<feature type="region of interest" description="Disordered" evidence="4">
    <location>
        <begin position="439"/>
        <end position="462"/>
    </location>
</feature>
<dbReference type="Gene3D" id="3.30.565.10">
    <property type="entry name" value="Histidine kinase-like ATPase, C-terminal domain"/>
    <property type="match status" value="1"/>
</dbReference>
<feature type="compositionally biased region" description="Basic and acidic residues" evidence="4">
    <location>
        <begin position="445"/>
        <end position="456"/>
    </location>
</feature>
<dbReference type="Gene3D" id="3.30.230.10">
    <property type="match status" value="1"/>
</dbReference>
<evidence type="ECO:0000313" key="7">
    <source>
        <dbReference type="EMBL" id="QUC20776.1"/>
    </source>
</evidence>
<evidence type="ECO:0000256" key="3">
    <source>
        <dbReference type="ARBA" id="ARBA00070941"/>
    </source>
</evidence>
<name>A0A8E5MI89_USTVR</name>
<proteinExistence type="inferred from homology"/>
<dbReference type="RefSeq" id="XP_042998449.1">
    <property type="nucleotide sequence ID" value="XM_043142515.1"/>
</dbReference>
<keyword evidence="8" id="KW-1185">Reference proteome</keyword>
<dbReference type="NCBIfam" id="TIGR00585">
    <property type="entry name" value="mutl"/>
    <property type="match status" value="1"/>
</dbReference>
<dbReference type="Pfam" id="PF08676">
    <property type="entry name" value="MutL_C"/>
    <property type="match status" value="1"/>
</dbReference>
<dbReference type="GeneID" id="66065795"/>
<dbReference type="GO" id="GO:0005524">
    <property type="term" value="F:ATP binding"/>
    <property type="evidence" value="ECO:0007669"/>
    <property type="project" value="InterPro"/>
</dbReference>
<dbReference type="FunFam" id="3.30.565.10:FF:000014">
    <property type="entry name" value="Mismatch repair endonuclease pms1, putative"/>
    <property type="match status" value="1"/>
</dbReference>
<evidence type="ECO:0000313" key="8">
    <source>
        <dbReference type="Proteomes" id="UP000027002"/>
    </source>
</evidence>
<accession>A0A8E5MI89</accession>
<dbReference type="OrthoDB" id="10263226at2759"/>
<dbReference type="GO" id="GO:0000710">
    <property type="term" value="P:meiotic mismatch repair"/>
    <property type="evidence" value="ECO:0007669"/>
    <property type="project" value="UniProtKB-ARBA"/>
</dbReference>
<dbReference type="GO" id="GO:0030983">
    <property type="term" value="F:mismatched DNA binding"/>
    <property type="evidence" value="ECO:0007669"/>
    <property type="project" value="InterPro"/>
</dbReference>
<dbReference type="SUPFAM" id="SSF54211">
    <property type="entry name" value="Ribosomal protein S5 domain 2-like"/>
    <property type="match status" value="1"/>
</dbReference>
<dbReference type="SUPFAM" id="SSF55874">
    <property type="entry name" value="ATPase domain of HSP90 chaperone/DNA topoisomerase II/histidine kinase"/>
    <property type="match status" value="1"/>
</dbReference>
<dbReference type="AlphaFoldDB" id="A0A8E5MI89"/>
<feature type="region of interest" description="Disordered" evidence="4">
    <location>
        <begin position="506"/>
        <end position="596"/>
    </location>
</feature>
<sequence>MQFLDTPTPVSSLGGKLLVILWVHKFNDLLKQVIMAAVIKPIDVRSIHLIQSGQVIVDLCSVAKELVENSIDSGANVIDVRFKNQGLDLVEIQDNGCGISPANYSFIALKHYTSKLSSYSDISSLQTFGFRGEALASLCALSTLTLTTCLESDVPKGSKLTFAASGKLINREVVAAPRGTIVTVEKLFHNLPVRRRELERNIKREWHKVIALLNQYACIQTNVKFSVSQQPTKGKRILLFSTKGNATTRENIINVFGSKAISALLSLDLLLELRPSEAAADSQTNEKRNASLRQVHICGHVSRPINGDGRQTPDRQMFFVNGRPCGLPQFVKVFNEVYKSYNVSQSPFIFVNIKLDPNMYDVNVSPDKRSILLHDQGLLLNTLRSSLVELFDTQDHRIPTTQISAPQPLSCTQSSAPSIAHGSSLLAVEQESAAISRGGLISMPESEKEDAVSCHPDEDEMPNLHLSREARASSDKKPGIANQNFLSKWLHPDSELAESSLCLNRHTNEHSQPRSMASDSQLKWKRTNSDSTPEPLADHRMHTDETTPSVHTGVMRGRRVLATQNDEPLKSSSALGNSQSQSLPGKKLAEPEGLDNGIPLVSSDTLNTLFVPSLEHRMLSEYEENTDGAKSPILTSGIQKTGQGISIEDSSTIQTPSLGENPDKIDDKGLGVRKKFATCHLMQVVRSTGKALGSISIPCRRYSQQEATSEVESTVADIHSADAESRLSLIIARDDFVKMRVVGQFNLGFIIAILPKYRDVIEHDELLIIDQHASDEKFNFEKLQKNTTVQSQRLVHPKILALTALEEEIVLENLEALEANGFKVQVDSTGDAPVGSRCKLLALPLSRETTFSLQDLEELISLLADTPVGSAHVPRPTRVRKMFAMRACRSSIMIGKALSVDQMYVLLRHMGELDKPWNCPHGRPTMRHLCRLQAWDGARWTADLPGNYSSIASWFTYTHTTNG</sequence>
<dbReference type="InterPro" id="IPR042120">
    <property type="entry name" value="MutL_C_dimsub"/>
</dbReference>
<evidence type="ECO:0000256" key="4">
    <source>
        <dbReference type="SAM" id="MobiDB-lite"/>
    </source>
</evidence>
<dbReference type="GO" id="GO:0140664">
    <property type="term" value="F:ATP-dependent DNA damage sensor activity"/>
    <property type="evidence" value="ECO:0007669"/>
    <property type="project" value="InterPro"/>
</dbReference>
<dbReference type="InterPro" id="IPR038973">
    <property type="entry name" value="MutL/Mlh/Pms-like"/>
</dbReference>
<dbReference type="Pfam" id="PF01119">
    <property type="entry name" value="DNA_mis_repair"/>
    <property type="match status" value="1"/>
</dbReference>
<dbReference type="SUPFAM" id="SSF118116">
    <property type="entry name" value="DNA mismatch repair protein MutL"/>
    <property type="match status" value="1"/>
</dbReference>
<feature type="domain" description="DNA mismatch repair protein S5" evidence="6">
    <location>
        <begin position="252"/>
        <end position="392"/>
    </location>
</feature>
<organism evidence="7 8">
    <name type="scientific">Ustilaginoidea virens</name>
    <name type="common">Rice false smut fungus</name>
    <name type="synonym">Villosiclava virens</name>
    <dbReference type="NCBI Taxonomy" id="1159556"/>
    <lineage>
        <taxon>Eukaryota</taxon>
        <taxon>Fungi</taxon>
        <taxon>Dikarya</taxon>
        <taxon>Ascomycota</taxon>
        <taxon>Pezizomycotina</taxon>
        <taxon>Sordariomycetes</taxon>
        <taxon>Hypocreomycetidae</taxon>
        <taxon>Hypocreales</taxon>
        <taxon>Clavicipitaceae</taxon>
        <taxon>Ustilaginoidea</taxon>
    </lineage>
</organism>
<dbReference type="FunFam" id="3.30.1370.100:FF:000001">
    <property type="entry name" value="Mismatch repair endonuclease pms1, putative"/>
    <property type="match status" value="1"/>
</dbReference>
<dbReference type="InterPro" id="IPR036890">
    <property type="entry name" value="HATPase_C_sf"/>
</dbReference>
<dbReference type="InterPro" id="IPR014721">
    <property type="entry name" value="Ribsml_uS5_D2-typ_fold_subgr"/>
</dbReference>
<dbReference type="KEGG" id="uvi:66065795"/>
<dbReference type="InterPro" id="IPR042121">
    <property type="entry name" value="MutL_C_regsub"/>
</dbReference>
<dbReference type="PANTHER" id="PTHR10073:SF52">
    <property type="entry name" value="MISMATCH REPAIR ENDONUCLEASE PMS2"/>
    <property type="match status" value="1"/>
</dbReference>
<dbReference type="InterPro" id="IPR002099">
    <property type="entry name" value="MutL/Mlh/PMS"/>
</dbReference>
<dbReference type="InterPro" id="IPR014790">
    <property type="entry name" value="MutL_C"/>
</dbReference>
<keyword evidence="2" id="KW-0227">DNA damage</keyword>
<evidence type="ECO:0000259" key="5">
    <source>
        <dbReference type="SMART" id="SM00853"/>
    </source>
</evidence>
<evidence type="ECO:0000256" key="1">
    <source>
        <dbReference type="ARBA" id="ARBA00006082"/>
    </source>
</evidence>
<evidence type="ECO:0000256" key="2">
    <source>
        <dbReference type="ARBA" id="ARBA00022763"/>
    </source>
</evidence>
<feature type="domain" description="MutL C-terminal dimerisation" evidence="5">
    <location>
        <begin position="741"/>
        <end position="898"/>
    </location>
</feature>
<dbReference type="PANTHER" id="PTHR10073">
    <property type="entry name" value="DNA MISMATCH REPAIR PROTEIN MLH, PMS, MUTL"/>
    <property type="match status" value="1"/>
</dbReference>
<evidence type="ECO:0000259" key="6">
    <source>
        <dbReference type="SMART" id="SM01340"/>
    </source>
</evidence>
<feature type="compositionally biased region" description="Basic and acidic residues" evidence="4">
    <location>
        <begin position="536"/>
        <end position="545"/>
    </location>
</feature>
<dbReference type="Gene3D" id="3.30.1370.100">
    <property type="entry name" value="MutL, C-terminal domain, regulatory subdomain"/>
    <property type="match status" value="1"/>
</dbReference>
<dbReference type="Pfam" id="PF13589">
    <property type="entry name" value="HATPase_c_3"/>
    <property type="match status" value="1"/>
</dbReference>
<dbReference type="GO" id="GO:0016887">
    <property type="term" value="F:ATP hydrolysis activity"/>
    <property type="evidence" value="ECO:0007669"/>
    <property type="project" value="InterPro"/>
</dbReference>
<dbReference type="Proteomes" id="UP000027002">
    <property type="component" value="Chromosome 4"/>
</dbReference>
<protein>
    <recommendedName>
        <fullName evidence="3">DNA mismatch repair protein PMS1</fullName>
    </recommendedName>
</protein>
<comment type="similarity">
    <text evidence="1">Belongs to the DNA mismatch repair MutL/HexB family.</text>
</comment>
<gene>
    <name evidence="7" type="ORF">UV8b_05017</name>
</gene>
<reference evidence="7" key="1">
    <citation type="submission" date="2020-03" db="EMBL/GenBank/DDBJ databases">
        <title>A mixture of massive structural variations and highly conserved coding sequences in Ustilaginoidea virens genome.</title>
        <authorList>
            <person name="Zhang K."/>
            <person name="Zhao Z."/>
            <person name="Zhang Z."/>
            <person name="Li Y."/>
            <person name="Hsiang T."/>
            <person name="Sun W."/>
        </authorList>
    </citation>
    <scope>NUCLEOTIDE SEQUENCE</scope>
    <source>
        <strain evidence="7">UV-8b</strain>
    </source>
</reference>
<dbReference type="GO" id="GO:0032389">
    <property type="term" value="C:MutLalpha complex"/>
    <property type="evidence" value="ECO:0007669"/>
    <property type="project" value="TreeGrafter"/>
</dbReference>